<dbReference type="CDD" id="cd10017">
    <property type="entry name" value="B3_DNA"/>
    <property type="match status" value="1"/>
</dbReference>
<reference evidence="7 9" key="1">
    <citation type="journal article" date="2018" name="PLoS Genet.">
        <title>Population sequencing reveals clonal diversity and ancestral inbreeding in the grapevine cultivar Chardonnay.</title>
        <authorList>
            <person name="Roach M.J."/>
            <person name="Johnson D.L."/>
            <person name="Bohlmann J."/>
            <person name="van Vuuren H.J."/>
            <person name="Jones S.J."/>
            <person name="Pretorius I.S."/>
            <person name="Schmidt S.A."/>
            <person name="Borneman A.R."/>
        </authorList>
    </citation>
    <scope>NUCLEOTIDE SEQUENCE [LARGE SCALE GENOMIC DNA]</scope>
    <source>
        <strain evidence="9">cv. Chardonnay</strain>
        <strain evidence="7">I10V1</strain>
        <tissue evidence="7">Leaf</tissue>
    </source>
</reference>
<evidence type="ECO:0000256" key="4">
    <source>
        <dbReference type="ARBA" id="ARBA00023163"/>
    </source>
</evidence>
<keyword evidence="2" id="KW-0805">Transcription regulation</keyword>
<name>A0A438BV88_VITVI</name>
<dbReference type="EMBL" id="QGNW01002610">
    <property type="protein sequence ID" value="RVW14882.1"/>
    <property type="molecule type" value="Genomic_DNA"/>
</dbReference>
<keyword evidence="3" id="KW-0238">DNA-binding</keyword>
<evidence type="ECO:0000313" key="9">
    <source>
        <dbReference type="Proteomes" id="UP000288805"/>
    </source>
</evidence>
<dbReference type="AlphaFoldDB" id="A0A438BV88"/>
<evidence type="ECO:0000256" key="5">
    <source>
        <dbReference type="ARBA" id="ARBA00023242"/>
    </source>
</evidence>
<gene>
    <name evidence="7" type="primary">VvCHDh001172_1</name>
    <name evidence="8" type="synonym">VvCHDp000967_0</name>
    <name evidence="8" type="ORF">CK203_024255</name>
    <name evidence="7" type="ORF">CK203_072275</name>
</gene>
<dbReference type="Gramene" id="Vitis02g00209.t01">
    <property type="protein sequence ID" value="Vitis02g00209.t01.CDS"/>
    <property type="gene ID" value="Vitis02g00209"/>
</dbReference>
<organism evidence="7 9">
    <name type="scientific">Vitis vinifera</name>
    <name type="common">Grape</name>
    <dbReference type="NCBI Taxonomy" id="29760"/>
    <lineage>
        <taxon>Eukaryota</taxon>
        <taxon>Viridiplantae</taxon>
        <taxon>Streptophyta</taxon>
        <taxon>Embryophyta</taxon>
        <taxon>Tracheophyta</taxon>
        <taxon>Spermatophyta</taxon>
        <taxon>Magnoliopsida</taxon>
        <taxon>eudicotyledons</taxon>
        <taxon>Gunneridae</taxon>
        <taxon>Pentapetalae</taxon>
        <taxon>rosids</taxon>
        <taxon>Vitales</taxon>
        <taxon>Vitaceae</taxon>
        <taxon>Viteae</taxon>
        <taxon>Vitis</taxon>
    </lineage>
</organism>
<accession>A0A438BV88</accession>
<dbReference type="OrthoDB" id="1915967at2759"/>
<protein>
    <submittedName>
        <fullName evidence="7">B3 domain-containing protein</fullName>
    </submittedName>
</protein>
<dbReference type="GO" id="GO:0005634">
    <property type="term" value="C:nucleus"/>
    <property type="evidence" value="ECO:0007669"/>
    <property type="project" value="UniProtKB-SubCell"/>
</dbReference>
<comment type="caution">
    <text evidence="7">The sequence shown here is derived from an EMBL/GenBank/DDBJ whole genome shotgun (WGS) entry which is preliminary data.</text>
</comment>
<evidence type="ECO:0000256" key="1">
    <source>
        <dbReference type="ARBA" id="ARBA00004123"/>
    </source>
</evidence>
<comment type="subcellular location">
    <subcellularLocation>
        <location evidence="1">Nucleus</location>
    </subcellularLocation>
</comment>
<evidence type="ECO:0000313" key="7">
    <source>
        <dbReference type="EMBL" id="RVW14882.1"/>
    </source>
</evidence>
<dbReference type="Proteomes" id="UP000288805">
    <property type="component" value="Unassembled WGS sequence"/>
</dbReference>
<dbReference type="EMBL" id="QGNW01000143">
    <property type="protein sequence ID" value="RVW91668.1"/>
    <property type="molecule type" value="Genomic_DNA"/>
</dbReference>
<dbReference type="InterPro" id="IPR051442">
    <property type="entry name" value="B3_domain"/>
</dbReference>
<dbReference type="KEGG" id="vvi:104881927"/>
<evidence type="ECO:0000256" key="6">
    <source>
        <dbReference type="SAM" id="MobiDB-lite"/>
    </source>
</evidence>
<keyword evidence="5" id="KW-0539">Nucleus</keyword>
<proteinExistence type="predicted"/>
<dbReference type="GO" id="GO:0003677">
    <property type="term" value="F:DNA binding"/>
    <property type="evidence" value="ECO:0007669"/>
    <property type="project" value="UniProtKB-KW"/>
</dbReference>
<evidence type="ECO:0000256" key="3">
    <source>
        <dbReference type="ARBA" id="ARBA00023125"/>
    </source>
</evidence>
<dbReference type="PANTHER" id="PTHR34269">
    <property type="entry name" value="TRANSCRIPTION FACTOR B3-DOMAIN FAMILY-RELATED"/>
    <property type="match status" value="1"/>
</dbReference>
<evidence type="ECO:0000313" key="8">
    <source>
        <dbReference type="EMBL" id="RVW91668.1"/>
    </source>
</evidence>
<sequence length="209" mass="24126">MADEVSLELTLSCSSSSGKRSRDSSSSDITTQEEGVSKRRKLINNGEGDGSISSDDEHRNQASKIAAMKVYTEEEEEEEKKLTTRLRLHEDTWTIKKVLQESDVNGSSRLLLSTHVVEEHIIKKMDQNHVEKIYSGEGARITVCDYDTDMSEYQLTLKRWPSTRSFVLINNWRRDFEKRRGLKCNDEIAMLWDPFKCILWFRVLKQGSS</sequence>
<dbReference type="SUPFAM" id="SSF101936">
    <property type="entry name" value="DNA-binding pseudobarrel domain"/>
    <property type="match status" value="1"/>
</dbReference>
<dbReference type="PANTHER" id="PTHR34269:SF11">
    <property type="entry name" value="B3 DOMAIN PROTEIN"/>
    <property type="match status" value="1"/>
</dbReference>
<feature type="region of interest" description="Disordered" evidence="6">
    <location>
        <begin position="1"/>
        <end position="60"/>
    </location>
</feature>
<dbReference type="InterPro" id="IPR015300">
    <property type="entry name" value="DNA-bd_pseudobarrel_sf"/>
</dbReference>
<keyword evidence="4" id="KW-0804">Transcription</keyword>
<dbReference type="Gene3D" id="2.40.330.10">
    <property type="entry name" value="DNA-binding pseudobarrel domain"/>
    <property type="match status" value="1"/>
</dbReference>
<evidence type="ECO:0000256" key="2">
    <source>
        <dbReference type="ARBA" id="ARBA00023015"/>
    </source>
</evidence>
<dbReference type="InterPro" id="IPR003340">
    <property type="entry name" value="B3_DNA-bd"/>
</dbReference>